<feature type="non-terminal residue" evidence="3">
    <location>
        <position position="1415"/>
    </location>
</feature>
<comment type="caution">
    <text evidence="3">The sequence shown here is derived from an EMBL/GenBank/DDBJ whole genome shotgun (WGS) entry which is preliminary data.</text>
</comment>
<feature type="chain" id="PRO_5046612353" description="RNA-directed RNA polymerase" evidence="2">
    <location>
        <begin position="23"/>
        <end position="1415"/>
    </location>
</feature>
<feature type="compositionally biased region" description="Basic and acidic residues" evidence="1">
    <location>
        <begin position="438"/>
        <end position="448"/>
    </location>
</feature>
<evidence type="ECO:0000256" key="1">
    <source>
        <dbReference type="SAM" id="MobiDB-lite"/>
    </source>
</evidence>
<evidence type="ECO:0000313" key="4">
    <source>
        <dbReference type="Proteomes" id="UP001189429"/>
    </source>
</evidence>
<feature type="compositionally biased region" description="Acidic residues" evidence="1">
    <location>
        <begin position="1078"/>
        <end position="1093"/>
    </location>
</feature>
<evidence type="ECO:0008006" key="5">
    <source>
        <dbReference type="Google" id="ProtNLM"/>
    </source>
</evidence>
<evidence type="ECO:0000313" key="3">
    <source>
        <dbReference type="EMBL" id="CAK0795513.1"/>
    </source>
</evidence>
<proteinExistence type="predicted"/>
<feature type="region of interest" description="Disordered" evidence="1">
    <location>
        <begin position="187"/>
        <end position="216"/>
    </location>
</feature>
<protein>
    <recommendedName>
        <fullName evidence="5">RNA-directed RNA polymerase</fullName>
    </recommendedName>
</protein>
<feature type="region of interest" description="Disordered" evidence="1">
    <location>
        <begin position="80"/>
        <end position="123"/>
    </location>
</feature>
<accession>A0ABN9PQV5</accession>
<dbReference type="EMBL" id="CAUYUJ010001356">
    <property type="protein sequence ID" value="CAK0795513.1"/>
    <property type="molecule type" value="Genomic_DNA"/>
</dbReference>
<feature type="region of interest" description="Disordered" evidence="1">
    <location>
        <begin position="1064"/>
        <end position="1110"/>
    </location>
</feature>
<organism evidence="3 4">
    <name type="scientific">Prorocentrum cordatum</name>
    <dbReference type="NCBI Taxonomy" id="2364126"/>
    <lineage>
        <taxon>Eukaryota</taxon>
        <taxon>Sar</taxon>
        <taxon>Alveolata</taxon>
        <taxon>Dinophyceae</taxon>
        <taxon>Prorocentrales</taxon>
        <taxon>Prorocentraceae</taxon>
        <taxon>Prorocentrum</taxon>
    </lineage>
</organism>
<keyword evidence="2" id="KW-0732">Signal</keyword>
<reference evidence="3" key="1">
    <citation type="submission" date="2023-10" db="EMBL/GenBank/DDBJ databases">
        <authorList>
            <person name="Chen Y."/>
            <person name="Shah S."/>
            <person name="Dougan E. K."/>
            <person name="Thang M."/>
            <person name="Chan C."/>
        </authorList>
    </citation>
    <scope>NUCLEOTIDE SEQUENCE [LARGE SCALE GENOMIC DNA]</scope>
</reference>
<feature type="compositionally biased region" description="Basic and acidic residues" evidence="1">
    <location>
        <begin position="97"/>
        <end position="106"/>
    </location>
</feature>
<keyword evidence="4" id="KW-1185">Reference proteome</keyword>
<name>A0ABN9PQV5_9DINO</name>
<dbReference type="Proteomes" id="UP001189429">
    <property type="component" value="Unassembled WGS sequence"/>
</dbReference>
<feature type="signal peptide" evidence="2">
    <location>
        <begin position="1"/>
        <end position="22"/>
    </location>
</feature>
<evidence type="ECO:0000256" key="2">
    <source>
        <dbReference type="SAM" id="SignalP"/>
    </source>
</evidence>
<sequence length="1415" mass="155742">MEIPSWLLLLLLLLLVLGGGEAVYTPWGDFYVEQETDYHSPASLTGRKGSPTGVSSAVAFSRALEPDHAAELVAKGRAEAAVMTGGDGPDPSAPESVDWRGGRLDHPAYSPGQAPRLSASGRRLRGKQAVSFLVGDAEGAGAALVPASEPGGGTPTPPPEAADGYGWLCGDLARWVGSFAFGTELRPSQPPRVGLSGAGERGIAAGRSGGHHPVEPVELGRMSEWREAKLPGASRLRGVGDLLGKRMLGYESPRPSALAPSAARAEAAEVDDLRVRWINYDDAGVRYRGWKKVLQEATQESAQTAGLRGPPVCLPVGGKLHRHGRTPKVWFAEWARGTGISRKDRAWPEVDFLIECLWLVGSDDQLNVDAAAALDAVAWRLLQHVEAYAGGVDNPRWSAAKHFSATSSALDLVSKGMRMYAARQARDELELRLRATRPAEAEQEKVETEAAAGEARGRRRRRLLRDINAAIEALSWMHGGDHRPAPRQMSASTEKKILGLQADVRQRVVEAASRWCDVDSAVSERGALARLLKGRSGYAPAPSCSVGSYEYSKVSMPSDLHDSPSLISMLPSEARKHLEDFEKLMLRPAQESELIKKCEGVPGCHTDPALQKDPRTYGRLVRRVARVGMVTFTRDPACVLGVFFVTKKADKLRLIVDCRRANQLFQKPPGVALLSGKGLSRVEIDDPEGLLEGLPVHLGVGDVADCFHRMRLAKTAGGDIRRYFCWPPLASKYAGVSEVDGVAARPDEKIWPMCASLPMGFSWSLHFAQTANAQRLGRQPALRQSQDLATTCMSTTLACSTFDGDLVGRALAEAQRDFDADALRFHEMEVFDHGGPSLGWHLDGDARVAGPSDKRFALVRRGVRALLRLRKVSGWQVEAVLGHVTFLFLMRRELLSIFHTVYRFVRESYMKFQRLWVGRVPELSRYRLGGTRAREHAFEVEVDPESGDRERDFLGRPARLDREAREILEAARWEHNEDFAEVPSRLFAGDRWHTILADRWLHADDILRLEARAAVKAGARALHVEAVKNCRVLLLGWPGFRAGPARARTTEAFLVQVADEIPDRLAGAPGPAGRDAPADVEGEDGSESDDSSDPEERAATAARQRALGRRGKNHVYPRLSALMGAALSGARPTPLEARSVTRTAAAQCRQRVLAFLSWGPFSETVEDPARRDVALTDLTNHEFEQDRKNWRAEELLAGIISHSPRYKKNGYDKPRLTLRALKGWCRGSPSRLRRPLTVGMWVSFAVEIANSVFLMAAVLALPTVERYLRPGEKLGLTLAFFRPPAHGGVATGVLPLFPRESSLLSKTVESDDNIPLDSKRVFRALSKRPQGSERLLDWNYRESVSVPRRFADNLNGAVVQYRGLHTRASADRAESLRTQKQVMKREKWQAVRCVRRCGEAGRVHQAWRELVSEGQ</sequence>
<feature type="region of interest" description="Disordered" evidence="1">
    <location>
        <begin position="438"/>
        <end position="457"/>
    </location>
</feature>
<gene>
    <name evidence="3" type="ORF">PCOR1329_LOCUS5171</name>
</gene>
<feature type="compositionally biased region" description="Low complexity" evidence="1">
    <location>
        <begin position="1064"/>
        <end position="1075"/>
    </location>
</feature>